<keyword evidence="1" id="KW-0472">Membrane</keyword>
<dbReference type="Pfam" id="PF01926">
    <property type="entry name" value="MMR_HSR1"/>
    <property type="match status" value="1"/>
</dbReference>
<feature type="transmembrane region" description="Helical" evidence="1">
    <location>
        <begin position="448"/>
        <end position="468"/>
    </location>
</feature>
<dbReference type="AlphaFoldDB" id="A0A653A5E3"/>
<evidence type="ECO:0000259" key="2">
    <source>
        <dbReference type="Pfam" id="PF01926"/>
    </source>
</evidence>
<protein>
    <recommendedName>
        <fullName evidence="2">G domain-containing protein</fullName>
    </recommendedName>
</protein>
<gene>
    <name evidence="3" type="ORF">TRIP_B250253</name>
</gene>
<dbReference type="GO" id="GO:0043024">
    <property type="term" value="F:ribosomal small subunit binding"/>
    <property type="evidence" value="ECO:0007669"/>
    <property type="project" value="TreeGrafter"/>
</dbReference>
<dbReference type="Gene3D" id="3.40.50.300">
    <property type="entry name" value="P-loop containing nucleotide triphosphate hydrolases"/>
    <property type="match status" value="1"/>
</dbReference>
<dbReference type="SUPFAM" id="SSF52540">
    <property type="entry name" value="P-loop containing nucleoside triphosphate hydrolases"/>
    <property type="match status" value="1"/>
</dbReference>
<sequence length="579" mass="63936">MRDPGFQVRKELDRIDRLLEKDTLFSIAPGERRSLAARSKALRARLERIEGRFLTVGLIGGTGVGKSSLLNALAGSEIASSSHRRPHTDRVLIYRHIHADPPPAAELRRIPWKEITHEAGAMQALLLCDLPDFDSLSGENRRYVVDFLEHLDLLVWVASPEKYADGRFYAFLDEVPKAREYFAFVLNKVDQLVEPGGGAAADRLAPVLSGFKELLAKHGVPDPLVFAVSAEDARRSGGAAVWNQFDFFRRHLIDQQRVKTITAIKAANLSAEIQQLLTPFETERLHLEEASGVIANGIQWVEEKRSHWTAAGREALAAWLISETATVAEEPTEDLSGLVGPSYGIGLLLQTLRRGGGNAAGGEARPTVLLPPEGTAAVLRRPFQWLEENLHSRFLRANLPQSLWEDVQSKLDLEGAFEQLGTDLATVGEQAAAQAGRPSFRIFRAGQMLTFAALTLCLLIALTGAAAWRAFFEHPGLGGAVGLVAAAIEAVFSPKGLAALLSYTLINLFLSIRFYRRYNKKRRDERLKRRLRLAETLAAVWSEHLEHLAGRLKRLEKDTREQIGALESVLADSRAEKGA</sequence>
<dbReference type="GO" id="GO:0005525">
    <property type="term" value="F:GTP binding"/>
    <property type="evidence" value="ECO:0007669"/>
    <property type="project" value="InterPro"/>
</dbReference>
<accession>A0A653A5E3</accession>
<dbReference type="PANTHER" id="PTHR42698">
    <property type="entry name" value="GTPASE ERA"/>
    <property type="match status" value="1"/>
</dbReference>
<dbReference type="EMBL" id="UPXX01000018">
    <property type="protein sequence ID" value="VBB43158.1"/>
    <property type="molecule type" value="Genomic_DNA"/>
</dbReference>
<keyword evidence="1" id="KW-1133">Transmembrane helix</keyword>
<dbReference type="InterPro" id="IPR006073">
    <property type="entry name" value="GTP-bd"/>
</dbReference>
<dbReference type="InterPro" id="IPR005662">
    <property type="entry name" value="GTPase_Era-like"/>
</dbReference>
<dbReference type="GO" id="GO:0019843">
    <property type="term" value="F:rRNA binding"/>
    <property type="evidence" value="ECO:0007669"/>
    <property type="project" value="TreeGrafter"/>
</dbReference>
<dbReference type="GO" id="GO:0005829">
    <property type="term" value="C:cytosol"/>
    <property type="evidence" value="ECO:0007669"/>
    <property type="project" value="TreeGrafter"/>
</dbReference>
<dbReference type="PANTHER" id="PTHR42698:SF1">
    <property type="entry name" value="GTPASE ERA, MITOCHONDRIAL"/>
    <property type="match status" value="1"/>
</dbReference>
<feature type="transmembrane region" description="Helical" evidence="1">
    <location>
        <begin position="475"/>
        <end position="492"/>
    </location>
</feature>
<feature type="transmembrane region" description="Helical" evidence="1">
    <location>
        <begin position="498"/>
        <end position="516"/>
    </location>
</feature>
<keyword evidence="1" id="KW-0812">Transmembrane</keyword>
<name>A0A653A5E3_UNCDX</name>
<reference evidence="3" key="1">
    <citation type="submission" date="2018-07" db="EMBL/GenBank/DDBJ databases">
        <authorList>
            <consortium name="Genoscope - CEA"/>
            <person name="William W."/>
        </authorList>
    </citation>
    <scope>NUCLEOTIDE SEQUENCE</scope>
    <source>
        <strain evidence="3">IK1</strain>
    </source>
</reference>
<evidence type="ECO:0000313" key="3">
    <source>
        <dbReference type="EMBL" id="VBB43158.1"/>
    </source>
</evidence>
<proteinExistence type="predicted"/>
<organism evidence="3">
    <name type="scientific">Uncultured Desulfatiglans sp</name>
    <dbReference type="NCBI Taxonomy" id="1748965"/>
    <lineage>
        <taxon>Bacteria</taxon>
        <taxon>Pseudomonadati</taxon>
        <taxon>Thermodesulfobacteriota</taxon>
        <taxon>Desulfobacteria</taxon>
        <taxon>Desulfatiglandales</taxon>
        <taxon>Desulfatiglandaceae</taxon>
        <taxon>Desulfatiglans</taxon>
        <taxon>environmental samples</taxon>
    </lineage>
</organism>
<feature type="domain" description="G" evidence="2">
    <location>
        <begin position="55"/>
        <end position="188"/>
    </location>
</feature>
<dbReference type="InterPro" id="IPR027417">
    <property type="entry name" value="P-loop_NTPase"/>
</dbReference>
<dbReference type="GO" id="GO:0000028">
    <property type="term" value="P:ribosomal small subunit assembly"/>
    <property type="evidence" value="ECO:0007669"/>
    <property type="project" value="TreeGrafter"/>
</dbReference>
<evidence type="ECO:0000256" key="1">
    <source>
        <dbReference type="SAM" id="Phobius"/>
    </source>
</evidence>